<dbReference type="RefSeq" id="WP_108787041.1">
    <property type="nucleotide sequence ID" value="NZ_ONZG01000004.1"/>
</dbReference>
<evidence type="ECO:0000313" key="9">
    <source>
        <dbReference type="Proteomes" id="UP000244898"/>
    </source>
</evidence>
<sequence length="305" mass="31864">MPHVAPRLVPSQNIRLYASLSMMAFLWGGTFVAGRLVSAEMPPLVAAMARFGLAALLLLWLVRKEEGGLPRLTWRQSGLMALLGLSGVCLYNLFFFAALAEMPASRTALFVAFNPIAVALIGALTAQRLLPIDQTAGICVALIGAVIVISGGDIAGLLIDVGAGFGRGELFMLAAVGSWVGYTLLGRTALGSISPLAATTWAALFGFVFLAMGLLIAGPTQPLQLPTLTCTLAILYLAIGGTVVPFVWFYLGVRELGPERTAVFTNLVPVFGVGLGAAILHEPLEAAMLAGGALVIAGVFLTNRK</sequence>
<dbReference type="InterPro" id="IPR000620">
    <property type="entry name" value="EamA_dom"/>
</dbReference>
<feature type="transmembrane region" description="Helical" evidence="6">
    <location>
        <begin position="286"/>
        <end position="303"/>
    </location>
</feature>
<evidence type="ECO:0000256" key="1">
    <source>
        <dbReference type="ARBA" id="ARBA00004141"/>
    </source>
</evidence>
<gene>
    <name evidence="8" type="primary">eamA</name>
    <name evidence="8" type="ORF">TRM7615_02043</name>
</gene>
<feature type="transmembrane region" description="Helical" evidence="6">
    <location>
        <begin position="16"/>
        <end position="37"/>
    </location>
</feature>
<dbReference type="GO" id="GO:0016020">
    <property type="term" value="C:membrane"/>
    <property type="evidence" value="ECO:0007669"/>
    <property type="project" value="UniProtKB-SubCell"/>
</dbReference>
<dbReference type="PANTHER" id="PTHR32322:SF2">
    <property type="entry name" value="EAMA DOMAIN-CONTAINING PROTEIN"/>
    <property type="match status" value="1"/>
</dbReference>
<evidence type="ECO:0000256" key="6">
    <source>
        <dbReference type="SAM" id="Phobius"/>
    </source>
</evidence>
<evidence type="ECO:0000256" key="3">
    <source>
        <dbReference type="ARBA" id="ARBA00022692"/>
    </source>
</evidence>
<reference evidence="9" key="1">
    <citation type="submission" date="2018-03" db="EMBL/GenBank/DDBJ databases">
        <authorList>
            <person name="Rodrigo-Torres L."/>
            <person name="Arahal R. D."/>
            <person name="Lucena T."/>
        </authorList>
    </citation>
    <scope>NUCLEOTIDE SEQUENCE [LARGE SCALE GENOMIC DNA]</scope>
    <source>
        <strain evidence="9">CECT 7615</strain>
    </source>
</reference>
<feature type="transmembrane region" description="Helical" evidence="6">
    <location>
        <begin position="263"/>
        <end position="280"/>
    </location>
</feature>
<evidence type="ECO:0000256" key="2">
    <source>
        <dbReference type="ARBA" id="ARBA00007362"/>
    </source>
</evidence>
<comment type="subcellular location">
    <subcellularLocation>
        <location evidence="1">Membrane</location>
        <topology evidence="1">Multi-pass membrane protein</topology>
    </subcellularLocation>
</comment>
<dbReference type="PANTHER" id="PTHR32322">
    <property type="entry name" value="INNER MEMBRANE TRANSPORTER"/>
    <property type="match status" value="1"/>
</dbReference>
<organism evidence="8 9">
    <name type="scientific">Falsiruegeria mediterranea M17</name>
    <dbReference type="NCBI Taxonomy" id="1200281"/>
    <lineage>
        <taxon>Bacteria</taxon>
        <taxon>Pseudomonadati</taxon>
        <taxon>Pseudomonadota</taxon>
        <taxon>Alphaproteobacteria</taxon>
        <taxon>Rhodobacterales</taxon>
        <taxon>Roseobacteraceae</taxon>
        <taxon>Falsiruegeria</taxon>
    </lineage>
</organism>
<keyword evidence="3 6" id="KW-0812">Transmembrane</keyword>
<dbReference type="SUPFAM" id="SSF103481">
    <property type="entry name" value="Multidrug resistance efflux transporter EmrE"/>
    <property type="match status" value="2"/>
</dbReference>
<feature type="domain" description="EamA" evidence="7">
    <location>
        <begin position="167"/>
        <end position="303"/>
    </location>
</feature>
<accession>A0A2R8C854</accession>
<dbReference type="InterPro" id="IPR037185">
    <property type="entry name" value="EmrE-like"/>
</dbReference>
<evidence type="ECO:0000259" key="7">
    <source>
        <dbReference type="Pfam" id="PF00892"/>
    </source>
</evidence>
<keyword evidence="4 6" id="KW-1133">Transmembrane helix</keyword>
<feature type="transmembrane region" description="Helical" evidence="6">
    <location>
        <begin position="138"/>
        <end position="159"/>
    </location>
</feature>
<feature type="transmembrane region" description="Helical" evidence="6">
    <location>
        <begin position="223"/>
        <end position="251"/>
    </location>
</feature>
<feature type="transmembrane region" description="Helical" evidence="6">
    <location>
        <begin position="165"/>
        <end position="185"/>
    </location>
</feature>
<feature type="transmembrane region" description="Helical" evidence="6">
    <location>
        <begin position="82"/>
        <end position="100"/>
    </location>
</feature>
<dbReference type="Proteomes" id="UP000244898">
    <property type="component" value="Unassembled WGS sequence"/>
</dbReference>
<evidence type="ECO:0000256" key="4">
    <source>
        <dbReference type="ARBA" id="ARBA00022989"/>
    </source>
</evidence>
<dbReference type="OrthoDB" id="9806889at2"/>
<evidence type="ECO:0000256" key="5">
    <source>
        <dbReference type="ARBA" id="ARBA00023136"/>
    </source>
</evidence>
<feature type="domain" description="EamA" evidence="7">
    <location>
        <begin position="22"/>
        <end position="149"/>
    </location>
</feature>
<name>A0A2R8C854_9RHOB</name>
<dbReference type="EMBL" id="ONZG01000004">
    <property type="protein sequence ID" value="SPJ28543.1"/>
    <property type="molecule type" value="Genomic_DNA"/>
</dbReference>
<dbReference type="AlphaFoldDB" id="A0A2R8C854"/>
<dbReference type="Pfam" id="PF00892">
    <property type="entry name" value="EamA"/>
    <property type="match status" value="2"/>
</dbReference>
<feature type="transmembrane region" description="Helical" evidence="6">
    <location>
        <begin position="43"/>
        <end position="62"/>
    </location>
</feature>
<evidence type="ECO:0000313" key="8">
    <source>
        <dbReference type="EMBL" id="SPJ28543.1"/>
    </source>
</evidence>
<feature type="transmembrane region" description="Helical" evidence="6">
    <location>
        <begin position="197"/>
        <end position="217"/>
    </location>
</feature>
<keyword evidence="9" id="KW-1185">Reference proteome</keyword>
<comment type="similarity">
    <text evidence="2">Belongs to the EamA transporter family.</text>
</comment>
<protein>
    <submittedName>
        <fullName evidence="8">Putative amino-acid metabolite efflux pump</fullName>
    </submittedName>
</protein>
<keyword evidence="5 6" id="KW-0472">Membrane</keyword>
<dbReference type="InterPro" id="IPR050638">
    <property type="entry name" value="AA-Vitamin_Transporters"/>
</dbReference>
<feature type="transmembrane region" description="Helical" evidence="6">
    <location>
        <begin position="106"/>
        <end position="126"/>
    </location>
</feature>
<proteinExistence type="inferred from homology"/>